<accession>A0A5B2XEC8</accession>
<proteinExistence type="predicted"/>
<evidence type="ECO:0000256" key="1">
    <source>
        <dbReference type="SAM" id="MobiDB-lite"/>
    </source>
</evidence>
<dbReference type="OrthoDB" id="4753572at2"/>
<dbReference type="EMBL" id="VUOB01000026">
    <property type="protein sequence ID" value="KAA2261703.1"/>
    <property type="molecule type" value="Genomic_DNA"/>
</dbReference>
<evidence type="ECO:0000313" key="3">
    <source>
        <dbReference type="Proteomes" id="UP000323454"/>
    </source>
</evidence>
<protein>
    <submittedName>
        <fullName evidence="2">Uncharacterized protein</fullName>
    </submittedName>
</protein>
<feature type="region of interest" description="Disordered" evidence="1">
    <location>
        <begin position="1"/>
        <end position="70"/>
    </location>
</feature>
<feature type="compositionally biased region" description="Basic residues" evidence="1">
    <location>
        <begin position="56"/>
        <end position="69"/>
    </location>
</feature>
<dbReference type="Proteomes" id="UP000323454">
    <property type="component" value="Unassembled WGS sequence"/>
</dbReference>
<dbReference type="Pfam" id="PF19844">
    <property type="entry name" value="DUF6319"/>
    <property type="match status" value="1"/>
</dbReference>
<dbReference type="RefSeq" id="WP_149850324.1">
    <property type="nucleotide sequence ID" value="NZ_VUOB01000026.1"/>
</dbReference>
<evidence type="ECO:0000313" key="2">
    <source>
        <dbReference type="EMBL" id="KAA2261703.1"/>
    </source>
</evidence>
<gene>
    <name evidence="2" type="ORF">F0L68_15765</name>
</gene>
<organism evidence="2 3">
    <name type="scientific">Solihabitans fulvus</name>
    <dbReference type="NCBI Taxonomy" id="1892852"/>
    <lineage>
        <taxon>Bacteria</taxon>
        <taxon>Bacillati</taxon>
        <taxon>Actinomycetota</taxon>
        <taxon>Actinomycetes</taxon>
        <taxon>Pseudonocardiales</taxon>
        <taxon>Pseudonocardiaceae</taxon>
        <taxon>Solihabitans</taxon>
    </lineage>
</organism>
<dbReference type="InterPro" id="IPR046282">
    <property type="entry name" value="DUF6319"/>
</dbReference>
<dbReference type="AlphaFoldDB" id="A0A5B2XEC8"/>
<feature type="compositionally biased region" description="Low complexity" evidence="1">
    <location>
        <begin position="15"/>
        <end position="44"/>
    </location>
</feature>
<sequence>MVGPDSLTQEDVQDQQEQQTDDTTQASADVASAAPSSEGSVSAEGAEEPSENGAAKRGRPRKQSTAKKTRTVELTLTVTGTAEGEWQADLVHGTNRVVRGLSISAAAVARAAKELHPDISEGIETVIDAAREQHRSRMEQLEAELEQVKRALAELND</sequence>
<name>A0A5B2XEC8_9PSEU</name>
<keyword evidence="3" id="KW-1185">Reference proteome</keyword>
<reference evidence="2 3" key="1">
    <citation type="submission" date="2019-09" db="EMBL/GenBank/DDBJ databases">
        <title>Goodfellowia gen. nov., a new genus of the Pseudonocardineae related to Actinoalloteichus, containing Goodfellowia coeruleoviolacea gen. nov., comb. nov. gen. nov., comb. nov.</title>
        <authorList>
            <person name="Labeda D."/>
        </authorList>
    </citation>
    <scope>NUCLEOTIDE SEQUENCE [LARGE SCALE GENOMIC DNA]</scope>
    <source>
        <strain evidence="2 3">AN110305</strain>
    </source>
</reference>
<reference evidence="2 3" key="2">
    <citation type="submission" date="2019-09" db="EMBL/GenBank/DDBJ databases">
        <authorList>
            <person name="Jin C."/>
        </authorList>
    </citation>
    <scope>NUCLEOTIDE SEQUENCE [LARGE SCALE GENOMIC DNA]</scope>
    <source>
        <strain evidence="2 3">AN110305</strain>
    </source>
</reference>
<comment type="caution">
    <text evidence="2">The sequence shown here is derived from an EMBL/GenBank/DDBJ whole genome shotgun (WGS) entry which is preliminary data.</text>
</comment>